<comment type="caution">
    <text evidence="1">The sequence shown here is derived from an EMBL/GenBank/DDBJ whole genome shotgun (WGS) entry which is preliminary data.</text>
</comment>
<reference evidence="1 2" key="1">
    <citation type="submission" date="2024-09" db="EMBL/GenBank/DDBJ databases">
        <authorList>
            <person name="Sun Q."/>
            <person name="Mori K."/>
        </authorList>
    </citation>
    <scope>NUCLEOTIDE SEQUENCE [LARGE SCALE GENOMIC DNA]</scope>
    <source>
        <strain evidence="1 2">TBRC 1851</strain>
    </source>
</reference>
<evidence type="ECO:0000313" key="2">
    <source>
        <dbReference type="Proteomes" id="UP001589870"/>
    </source>
</evidence>
<dbReference type="EMBL" id="JBHMQT010000018">
    <property type="protein sequence ID" value="MFC0862779.1"/>
    <property type="molecule type" value="Genomic_DNA"/>
</dbReference>
<organism evidence="1 2">
    <name type="scientific">Sphaerimonospora cavernae</name>
    <dbReference type="NCBI Taxonomy" id="1740611"/>
    <lineage>
        <taxon>Bacteria</taxon>
        <taxon>Bacillati</taxon>
        <taxon>Actinomycetota</taxon>
        <taxon>Actinomycetes</taxon>
        <taxon>Streptosporangiales</taxon>
        <taxon>Streptosporangiaceae</taxon>
        <taxon>Sphaerimonospora</taxon>
    </lineage>
</organism>
<protein>
    <submittedName>
        <fullName evidence="1">Uncharacterized protein</fullName>
    </submittedName>
</protein>
<accession>A0ABV6U2U3</accession>
<keyword evidence="2" id="KW-1185">Reference proteome</keyword>
<dbReference type="RefSeq" id="WP_394300972.1">
    <property type="nucleotide sequence ID" value="NZ_JBHMQT010000018.1"/>
</dbReference>
<gene>
    <name evidence="1" type="ORF">ACFHYQ_10780</name>
</gene>
<proteinExistence type="predicted"/>
<evidence type="ECO:0000313" key="1">
    <source>
        <dbReference type="EMBL" id="MFC0862779.1"/>
    </source>
</evidence>
<dbReference type="Proteomes" id="UP001589870">
    <property type="component" value="Unassembled WGS sequence"/>
</dbReference>
<name>A0ABV6U2U3_9ACTN</name>
<sequence>MSIGWETGMSLRDDLLRLAHEHQDLAEAIEELLKPVNDSVGRMRWKGPHQDRVRTELGTMTRNARVVAESLRGRAKLIRDAAINIPDIGRDALLALGGPVGRSMINQAPAEDPLVLLRALQQQLTPMGPAVSEVLARHGVR</sequence>